<evidence type="ECO:0000256" key="1">
    <source>
        <dbReference type="SAM" id="MobiDB-lite"/>
    </source>
</evidence>
<proteinExistence type="predicted"/>
<dbReference type="EMBL" id="GIKN01007386">
    <property type="protein sequence ID" value="NIE49659.1"/>
    <property type="molecule type" value="Transcribed_RNA"/>
</dbReference>
<feature type="compositionally biased region" description="Polar residues" evidence="1">
    <location>
        <begin position="97"/>
        <end position="106"/>
    </location>
</feature>
<protein>
    <submittedName>
        <fullName evidence="2">Putative coronin</fullName>
    </submittedName>
</protein>
<name>A0A6G5AFS3_RHIMP</name>
<reference evidence="2" key="1">
    <citation type="submission" date="2020-03" db="EMBL/GenBank/DDBJ databases">
        <title>A transcriptome and proteome of the tick Rhipicephalus microplus shaped by the genetic composition of its hosts and developmental stage.</title>
        <authorList>
            <person name="Garcia G.R."/>
            <person name="Ribeiro J.M.C."/>
            <person name="Maruyama S.R."/>
            <person name="Gardinasse L.G."/>
            <person name="Nelson K."/>
            <person name="Ferreira B.R."/>
            <person name="Andrade T.G."/>
            <person name="Santos I.K.F.M."/>
        </authorList>
    </citation>
    <scope>NUCLEOTIDE SEQUENCE</scope>
    <source>
        <strain evidence="2">NSGR</strain>
        <tissue evidence="2">Salivary glands</tissue>
    </source>
</reference>
<evidence type="ECO:0000313" key="2">
    <source>
        <dbReference type="EMBL" id="NIE49659.1"/>
    </source>
</evidence>
<accession>A0A6G5AFS3</accession>
<feature type="compositionally biased region" description="Basic residues" evidence="1">
    <location>
        <begin position="112"/>
        <end position="124"/>
    </location>
</feature>
<organism evidence="2">
    <name type="scientific">Rhipicephalus microplus</name>
    <name type="common">Cattle tick</name>
    <name type="synonym">Boophilus microplus</name>
    <dbReference type="NCBI Taxonomy" id="6941"/>
    <lineage>
        <taxon>Eukaryota</taxon>
        <taxon>Metazoa</taxon>
        <taxon>Ecdysozoa</taxon>
        <taxon>Arthropoda</taxon>
        <taxon>Chelicerata</taxon>
        <taxon>Arachnida</taxon>
        <taxon>Acari</taxon>
        <taxon>Parasitiformes</taxon>
        <taxon>Ixodida</taxon>
        <taxon>Ixodoidea</taxon>
        <taxon>Ixodidae</taxon>
        <taxon>Rhipicephalinae</taxon>
        <taxon>Rhipicephalus</taxon>
        <taxon>Boophilus</taxon>
    </lineage>
</organism>
<dbReference type="AlphaFoldDB" id="A0A6G5AFS3"/>
<feature type="compositionally biased region" description="Polar residues" evidence="1">
    <location>
        <begin position="38"/>
        <end position="68"/>
    </location>
</feature>
<feature type="region of interest" description="Disordered" evidence="1">
    <location>
        <begin position="97"/>
        <end position="124"/>
    </location>
</feature>
<sequence length="124" mass="13715">MTRTTRRPTWAPAGRLTPSEALHTQRALCSKKLVLKPSSPTLPSGSVSECSSSRTAKRSQPSCPGTVASTTLRRTTRSWWQVSVVRVMPWVTSPVSVSRWSKSPTCPCSPCTRRRKSDHAHRAQ</sequence>
<feature type="region of interest" description="Disordered" evidence="1">
    <location>
        <begin position="37"/>
        <end position="68"/>
    </location>
</feature>